<dbReference type="PROSITE" id="PS01156">
    <property type="entry name" value="TONB_DEPENDENT_REC_2"/>
    <property type="match status" value="1"/>
</dbReference>
<dbReference type="Pfam" id="PF00593">
    <property type="entry name" value="TonB_dep_Rec_b-barrel"/>
    <property type="match status" value="1"/>
</dbReference>
<gene>
    <name evidence="19" type="ORF">TU86_16540</name>
</gene>
<evidence type="ECO:0000256" key="2">
    <source>
        <dbReference type="ARBA" id="ARBA00009810"/>
    </source>
</evidence>
<keyword evidence="5" id="KW-0410">Iron transport</keyword>
<keyword evidence="13 14" id="KW-0998">Cell outer membrane</keyword>
<dbReference type="Gene3D" id="2.40.170.20">
    <property type="entry name" value="TonB-dependent receptor, beta-barrel domain"/>
    <property type="match status" value="1"/>
</dbReference>
<evidence type="ECO:0000256" key="10">
    <source>
        <dbReference type="ARBA" id="ARBA00023077"/>
    </source>
</evidence>
<dbReference type="GO" id="GO:0009279">
    <property type="term" value="C:cell outer membrane"/>
    <property type="evidence" value="ECO:0007669"/>
    <property type="project" value="UniProtKB-SubCell"/>
</dbReference>
<evidence type="ECO:0000256" key="1">
    <source>
        <dbReference type="ARBA" id="ARBA00004571"/>
    </source>
</evidence>
<evidence type="ECO:0000256" key="11">
    <source>
        <dbReference type="ARBA" id="ARBA00023136"/>
    </source>
</evidence>
<dbReference type="Pfam" id="PF07715">
    <property type="entry name" value="Plug"/>
    <property type="match status" value="1"/>
</dbReference>
<dbReference type="InterPro" id="IPR036942">
    <property type="entry name" value="Beta-barrel_TonB_sf"/>
</dbReference>
<dbReference type="InterPro" id="IPR011662">
    <property type="entry name" value="Secretin/TonB_short_N"/>
</dbReference>
<dbReference type="InterPro" id="IPR010917">
    <property type="entry name" value="TonB_rcpt_CS"/>
</dbReference>
<dbReference type="OrthoDB" id="8663017at2"/>
<evidence type="ECO:0000259" key="18">
    <source>
        <dbReference type="SMART" id="SM00965"/>
    </source>
</evidence>
<evidence type="ECO:0000256" key="6">
    <source>
        <dbReference type="ARBA" id="ARBA00022692"/>
    </source>
</evidence>
<feature type="domain" description="Secretin/TonB short N-terminal" evidence="18">
    <location>
        <begin position="67"/>
        <end position="117"/>
    </location>
</feature>
<evidence type="ECO:0000256" key="16">
    <source>
        <dbReference type="RuleBase" id="RU003357"/>
    </source>
</evidence>
<dbReference type="PANTHER" id="PTHR32552">
    <property type="entry name" value="FERRICHROME IRON RECEPTOR-RELATED"/>
    <property type="match status" value="1"/>
</dbReference>
<proteinExistence type="inferred from homology"/>
<dbReference type="NCBIfam" id="TIGR01783">
    <property type="entry name" value="TonB-siderophor"/>
    <property type="match status" value="1"/>
</dbReference>
<dbReference type="PANTHER" id="PTHR32552:SF74">
    <property type="entry name" value="HYDROXAMATE SIDEROPHORE RECEPTOR FHUE"/>
    <property type="match status" value="1"/>
</dbReference>
<dbReference type="Gene3D" id="3.55.50.30">
    <property type="match status" value="1"/>
</dbReference>
<keyword evidence="12 19" id="KW-0675">Receptor</keyword>
<evidence type="ECO:0000256" key="9">
    <source>
        <dbReference type="ARBA" id="ARBA00023065"/>
    </source>
</evidence>
<accession>A0A0J6LE08</accession>
<dbReference type="STRING" id="1608994.TU86_16540"/>
<dbReference type="EMBL" id="JYLF01000007">
    <property type="protein sequence ID" value="KMN12626.1"/>
    <property type="molecule type" value="Genomic_DNA"/>
</dbReference>
<comment type="subcellular location">
    <subcellularLocation>
        <location evidence="1 14">Cell outer membrane</location>
        <topology evidence="1 14">Multi-pass membrane protein</topology>
    </subcellularLocation>
</comment>
<reference evidence="19 20" key="1">
    <citation type="submission" date="2015-02" db="EMBL/GenBank/DDBJ databases">
        <title>Pseudomonas helleri sp. nov. and Pseudomonas weihenstephanensis sp. nov., isolated from raw cows milk.</title>
        <authorList>
            <person name="von Neubeck M."/>
            <person name="Huptas C."/>
            <person name="Wenning M."/>
            <person name="Scherer S."/>
        </authorList>
    </citation>
    <scope>NUCLEOTIDE SEQUENCE [LARGE SCALE GENOMIC DNA]</scope>
    <source>
        <strain evidence="19 20">DSM 29166</strain>
    </source>
</reference>
<keyword evidence="11 14" id="KW-0472">Membrane</keyword>
<evidence type="ECO:0000256" key="17">
    <source>
        <dbReference type="SAM" id="SignalP"/>
    </source>
</evidence>
<dbReference type="GO" id="GO:0015891">
    <property type="term" value="P:siderophore transport"/>
    <property type="evidence" value="ECO:0007669"/>
    <property type="project" value="InterPro"/>
</dbReference>
<keyword evidence="7 17" id="KW-0732">Signal</keyword>
<feature type="signal peptide" evidence="17">
    <location>
        <begin position="1"/>
        <end position="42"/>
    </location>
</feature>
<dbReference type="Pfam" id="PF07660">
    <property type="entry name" value="STN"/>
    <property type="match status" value="1"/>
</dbReference>
<dbReference type="GO" id="GO:0038023">
    <property type="term" value="F:signaling receptor activity"/>
    <property type="evidence" value="ECO:0007669"/>
    <property type="project" value="InterPro"/>
</dbReference>
<keyword evidence="8" id="KW-0408">Iron</keyword>
<sequence length="825" mass="91157">MQRPNLRRTPLSIATQRQTVRRTLLSSAFVASVLLGSSVAQAAPVALNIPAQSLANALNELGKQANLQILYSADQVQGIKSHSVSGSLEPVKALETLLQGSGISYQLNGDTVILNAPQGKGLELGATTISGQGLGNSLTTEDTGSYTTGATSSSTKLPLSIRETPQTVTVITRQNMDDQGAQSIGDVLRNAPGISTQAYDSDRMEYSARGYAITNFQYDGVNSLYDGVFDEGATKVDMALYDRVDIVKGATGLLSGSGDPSATVNLIRKKPTREFKASITASAGSWDDYRTEGDISGPLNDDGSVRGRFVTAFQDADSYRDHYTKKNQVFYGIIEADITPDTLFTFGMDYQDIKPRGSSWTGNPYYFSNYTKTDFSRSFNPATDWSRRDVQARSTFASLEHRFANDWKIKGTINQQVNDHDTQLGSASGDKPDPVTGDGMFFYWGKWEGHRVQNTFDLNATGPFSLFGREHELVVGYTSQESRQTGATFDGSQFTKVPGSIFDWKGKYPEPDFPKNGKYETNQNQNSAYIAARFKPTDDLSLILGSRVSDFQYNSTYKYYVQAPPNFEDNKTTSKQHGRVTPYAGAVYDINDTYSVYASYTSIYKPVTDRSASGTTLAPTEGNSYEIGLKSEYFDGRLNASIAAFRTEQKKVPINVGTNPITNEGIYESLDGATTKGVELELTGEIMPDWNLIAGYTYAQTRSEDGKRVYGYPLQTTKPENVARLFTTYRLPGVLNKVTVGGGVNWQSPFYGQIYNDAKEDYDIIEQHSYALVNLMTRYEYNEHLTFNLNANNVFDKKYLSGLGNFNTTYYGEPRSVMLTTKYTF</sequence>
<dbReference type="InterPro" id="IPR039426">
    <property type="entry name" value="TonB-dep_rcpt-like"/>
</dbReference>
<comment type="similarity">
    <text evidence="2 14 16">Belongs to the TonB-dependent receptor family.</text>
</comment>
<evidence type="ECO:0000313" key="19">
    <source>
        <dbReference type="EMBL" id="KMN12626.1"/>
    </source>
</evidence>
<dbReference type="CDD" id="cd01347">
    <property type="entry name" value="ligand_gated_channel"/>
    <property type="match status" value="1"/>
</dbReference>
<dbReference type="PATRIC" id="fig|1608994.3.peg.3992"/>
<keyword evidence="9" id="KW-0406">Ion transport</keyword>
<dbReference type="SMART" id="SM00965">
    <property type="entry name" value="STN"/>
    <property type="match status" value="1"/>
</dbReference>
<dbReference type="FunFam" id="2.170.130.10:FF:000010">
    <property type="entry name" value="Ferripyoverdine receptor"/>
    <property type="match status" value="1"/>
</dbReference>
<evidence type="ECO:0000256" key="8">
    <source>
        <dbReference type="ARBA" id="ARBA00023004"/>
    </source>
</evidence>
<evidence type="ECO:0000256" key="15">
    <source>
        <dbReference type="PROSITE-ProRule" id="PRU10144"/>
    </source>
</evidence>
<comment type="caution">
    <text evidence="19">The sequence shown here is derived from an EMBL/GenBank/DDBJ whole genome shotgun (WGS) entry which is preliminary data.</text>
</comment>
<name>A0A0J6LE08_9PSED</name>
<organism evidence="19 20">
    <name type="scientific">Pseudomonas weihenstephanensis</name>
    <dbReference type="NCBI Taxonomy" id="1608994"/>
    <lineage>
        <taxon>Bacteria</taxon>
        <taxon>Pseudomonadati</taxon>
        <taxon>Pseudomonadota</taxon>
        <taxon>Gammaproteobacteria</taxon>
        <taxon>Pseudomonadales</taxon>
        <taxon>Pseudomonadaceae</taxon>
        <taxon>Pseudomonas</taxon>
    </lineage>
</organism>
<dbReference type="RefSeq" id="WP_048365402.1">
    <property type="nucleotide sequence ID" value="NZ_JYLF01000007.1"/>
</dbReference>
<feature type="chain" id="PRO_5005277248" evidence="17">
    <location>
        <begin position="43"/>
        <end position="825"/>
    </location>
</feature>
<dbReference type="InterPro" id="IPR012910">
    <property type="entry name" value="Plug_dom"/>
</dbReference>
<dbReference type="InterPro" id="IPR000531">
    <property type="entry name" value="Beta-barrel_TonB"/>
</dbReference>
<dbReference type="SUPFAM" id="SSF56935">
    <property type="entry name" value="Porins"/>
    <property type="match status" value="1"/>
</dbReference>
<evidence type="ECO:0000256" key="12">
    <source>
        <dbReference type="ARBA" id="ARBA00023170"/>
    </source>
</evidence>
<dbReference type="Proteomes" id="UP000036325">
    <property type="component" value="Unassembled WGS sequence"/>
</dbReference>
<dbReference type="InterPro" id="IPR010105">
    <property type="entry name" value="TonB_sidphr_rcpt"/>
</dbReference>
<evidence type="ECO:0000256" key="7">
    <source>
        <dbReference type="ARBA" id="ARBA00022729"/>
    </source>
</evidence>
<dbReference type="AlphaFoldDB" id="A0A0J6LE08"/>
<dbReference type="InterPro" id="IPR037066">
    <property type="entry name" value="Plug_dom_sf"/>
</dbReference>
<protein>
    <submittedName>
        <fullName evidence="19">TonB-dependent receptor</fullName>
    </submittedName>
</protein>
<evidence type="ECO:0000256" key="3">
    <source>
        <dbReference type="ARBA" id="ARBA00022448"/>
    </source>
</evidence>
<dbReference type="GO" id="GO:0015344">
    <property type="term" value="F:siderophore uptake transmembrane transporter activity"/>
    <property type="evidence" value="ECO:0007669"/>
    <property type="project" value="TreeGrafter"/>
</dbReference>
<dbReference type="PROSITE" id="PS52016">
    <property type="entry name" value="TONB_DEPENDENT_REC_3"/>
    <property type="match status" value="1"/>
</dbReference>
<evidence type="ECO:0000313" key="20">
    <source>
        <dbReference type="Proteomes" id="UP000036325"/>
    </source>
</evidence>
<evidence type="ECO:0000256" key="14">
    <source>
        <dbReference type="PROSITE-ProRule" id="PRU01360"/>
    </source>
</evidence>
<keyword evidence="6 14" id="KW-0812">Transmembrane</keyword>
<dbReference type="Gene3D" id="2.170.130.10">
    <property type="entry name" value="TonB-dependent receptor, plug domain"/>
    <property type="match status" value="1"/>
</dbReference>
<keyword evidence="3 14" id="KW-0813">Transport</keyword>
<evidence type="ECO:0000256" key="5">
    <source>
        <dbReference type="ARBA" id="ARBA00022496"/>
    </source>
</evidence>
<feature type="short sequence motif" description="TonB C-terminal box" evidence="15">
    <location>
        <begin position="808"/>
        <end position="825"/>
    </location>
</feature>
<keyword evidence="10 16" id="KW-0798">TonB box</keyword>
<evidence type="ECO:0000256" key="4">
    <source>
        <dbReference type="ARBA" id="ARBA00022452"/>
    </source>
</evidence>
<keyword evidence="4 14" id="KW-1134">Transmembrane beta strand</keyword>
<evidence type="ECO:0000256" key="13">
    <source>
        <dbReference type="ARBA" id="ARBA00023237"/>
    </source>
</evidence>